<evidence type="ECO:0000256" key="1">
    <source>
        <dbReference type="ARBA" id="ARBA00010879"/>
    </source>
</evidence>
<feature type="domain" description="Reverse transcriptase" evidence="2">
    <location>
        <begin position="1"/>
        <end position="174"/>
    </location>
</feature>
<sequence length="174" mass="19847">MPLKGSQIFLSHPRSSWIIKEATEFQKNIYFCFIDYAKAFDCVDHNKLWKILKEMGIPDHLTCLLRNLYAGQEATVRTGHGTTDWFQIGNGVRQGCILSPCLFNLYAEYIMRNAGLEEAQAGIKIAGRNISNLRYADDTTLRAESEEELKSLLMKVKEESEKVGLKLNIQKTKI</sequence>
<dbReference type="PROSITE" id="PS50878">
    <property type="entry name" value="RT_POL"/>
    <property type="match status" value="1"/>
</dbReference>
<dbReference type="InterPro" id="IPR000477">
    <property type="entry name" value="RT_dom"/>
</dbReference>
<evidence type="ECO:0000313" key="3">
    <source>
        <dbReference type="Ensembl" id="ENSBIXP00005019662.1"/>
    </source>
</evidence>
<organism evidence="3 4">
    <name type="scientific">Bos indicus x Bos taurus</name>
    <name type="common">Hybrid cattle</name>
    <dbReference type="NCBI Taxonomy" id="30522"/>
    <lineage>
        <taxon>Eukaryota</taxon>
        <taxon>Metazoa</taxon>
        <taxon>Chordata</taxon>
        <taxon>Craniata</taxon>
        <taxon>Vertebrata</taxon>
        <taxon>Euteleostomi</taxon>
        <taxon>Mammalia</taxon>
        <taxon>Eutheria</taxon>
        <taxon>Laurasiatheria</taxon>
        <taxon>Artiodactyla</taxon>
        <taxon>Ruminantia</taxon>
        <taxon>Pecora</taxon>
        <taxon>Bovidae</taxon>
        <taxon>Bovinae</taxon>
        <taxon>Bos</taxon>
    </lineage>
</organism>
<evidence type="ECO:0000313" key="4">
    <source>
        <dbReference type="Proteomes" id="UP000429181"/>
    </source>
</evidence>
<proteinExistence type="inferred from homology"/>
<dbReference type="AlphaFoldDB" id="A0A4W2GRA1"/>
<dbReference type="PANTHER" id="PTHR47027">
    <property type="entry name" value="REVERSE TRANSCRIPTASE DOMAIN-CONTAINING PROTEIN"/>
    <property type="match status" value="1"/>
</dbReference>
<comment type="similarity">
    <text evidence="1">Belongs to the beta type-B retroviral polymerase family. HERV class-II K(HML-2) pol subfamily.</text>
</comment>
<dbReference type="Pfam" id="PF00078">
    <property type="entry name" value="RVT_1"/>
    <property type="match status" value="1"/>
</dbReference>
<dbReference type="InterPro" id="IPR043128">
    <property type="entry name" value="Rev_trsase/Diguanyl_cyclase"/>
</dbReference>
<protein>
    <recommendedName>
        <fullName evidence="2">Reverse transcriptase domain-containing protein</fullName>
    </recommendedName>
</protein>
<dbReference type="InterPro" id="IPR043502">
    <property type="entry name" value="DNA/RNA_pol_sf"/>
</dbReference>
<reference evidence="3" key="2">
    <citation type="submission" date="2025-08" db="UniProtKB">
        <authorList>
            <consortium name="Ensembl"/>
        </authorList>
    </citation>
    <scope>IDENTIFICATION</scope>
</reference>
<dbReference type="Gene3D" id="3.30.70.270">
    <property type="match status" value="1"/>
</dbReference>
<dbReference type="Ensembl" id="ENSBIXT00005032622.1">
    <property type="protein sequence ID" value="ENSBIXP00005019662.1"/>
    <property type="gene ID" value="ENSBIXG00005022816.1"/>
</dbReference>
<name>A0A4W2GRA1_BOBOX</name>
<dbReference type="Proteomes" id="UP000429181">
    <property type="component" value="Unassembled WGS sequence"/>
</dbReference>
<accession>A0A4W2GRA1</accession>
<dbReference type="PANTHER" id="PTHR47027:SF8">
    <property type="entry name" value="RIBONUCLEASE H"/>
    <property type="match status" value="1"/>
</dbReference>
<evidence type="ECO:0000259" key="2">
    <source>
        <dbReference type="PROSITE" id="PS50878"/>
    </source>
</evidence>
<reference evidence="4" key="1">
    <citation type="submission" date="2018-11" db="EMBL/GenBank/DDBJ databases">
        <title>Haplotype-resolved cattle genomes.</title>
        <authorList>
            <person name="Low W.Y."/>
            <person name="Tearle R."/>
            <person name="Bickhart D.M."/>
            <person name="Rosen B.D."/>
            <person name="Koren S."/>
            <person name="Rhie A."/>
            <person name="Hiendleder S."/>
            <person name="Phillippy A.M."/>
            <person name="Smith T.P.L."/>
            <person name="Williams J.L."/>
        </authorList>
    </citation>
    <scope>NUCLEOTIDE SEQUENCE [LARGE SCALE GENOMIC DNA]</scope>
</reference>
<dbReference type="SUPFAM" id="SSF56672">
    <property type="entry name" value="DNA/RNA polymerases"/>
    <property type="match status" value="1"/>
</dbReference>
<dbReference type="GeneTree" id="ENSGT01140000282489"/>